<dbReference type="AlphaFoldDB" id="A0A0F6QZ43"/>
<dbReference type="KEGG" id="ccj:UL81_08385"/>
<reference evidence="1 2" key="1">
    <citation type="journal article" date="2015" name="Genome Announc.">
        <title>Complete Genome Sequence of Corynebacterium camporealensis DSM 44610, Isolated from the Milk of a Manchega Sheep with Subclinical Mastitis.</title>
        <authorList>
            <person name="Ruckert C."/>
            <person name="Albersmeier A."/>
            <person name="Winkler A."/>
            <person name="Tauch A."/>
        </authorList>
    </citation>
    <scope>NUCLEOTIDE SEQUENCE [LARGE SCALE GENOMIC DNA]</scope>
    <source>
        <strain evidence="1 2">DSM 44610</strain>
    </source>
</reference>
<protein>
    <submittedName>
        <fullName evidence="1">Uncharacterized protein</fullName>
    </submittedName>
</protein>
<dbReference type="HOGENOM" id="CLU_2805130_0_0_11"/>
<name>A0A0F6QZ43_9CORY</name>
<keyword evidence="2" id="KW-1185">Reference proteome</keyword>
<dbReference type="EMBL" id="CP011311">
    <property type="protein sequence ID" value="AKE39628.1"/>
    <property type="molecule type" value="Genomic_DNA"/>
</dbReference>
<evidence type="ECO:0000313" key="1">
    <source>
        <dbReference type="EMBL" id="AKE39628.1"/>
    </source>
</evidence>
<proteinExistence type="predicted"/>
<accession>A0A0F6QZ43</accession>
<gene>
    <name evidence="1" type="ORF">UL81_08385</name>
</gene>
<dbReference type="PATRIC" id="fig|161896.4.peg.1640"/>
<sequence>MRTGEVEYGAGGEKIIRTGYLPSGDSLTSRVLNQLSVSFGQAVALIQLALRGDLSKFNLVIGTVPAL</sequence>
<organism evidence="1 2">
    <name type="scientific">Corynebacterium camporealensis</name>
    <dbReference type="NCBI Taxonomy" id="161896"/>
    <lineage>
        <taxon>Bacteria</taxon>
        <taxon>Bacillati</taxon>
        <taxon>Actinomycetota</taxon>
        <taxon>Actinomycetes</taxon>
        <taxon>Mycobacteriales</taxon>
        <taxon>Corynebacteriaceae</taxon>
        <taxon>Corynebacterium</taxon>
    </lineage>
</organism>
<evidence type="ECO:0000313" key="2">
    <source>
        <dbReference type="Proteomes" id="UP000033566"/>
    </source>
</evidence>
<dbReference type="Proteomes" id="UP000033566">
    <property type="component" value="Chromosome"/>
</dbReference>